<dbReference type="Gene3D" id="1.20.1220.12">
    <property type="entry name" value="Malate synthase, domain III"/>
    <property type="match status" value="1"/>
</dbReference>
<evidence type="ECO:0000313" key="10">
    <source>
        <dbReference type="Proteomes" id="UP000249645"/>
    </source>
</evidence>
<evidence type="ECO:0000259" key="7">
    <source>
        <dbReference type="Pfam" id="PF01274"/>
    </source>
</evidence>
<reference evidence="9 10" key="1">
    <citation type="submission" date="2017-11" db="EMBL/GenBank/DDBJ databases">
        <title>Infants hospitalized years apart are colonized by the same room-sourced microbial strains.</title>
        <authorList>
            <person name="Brooks B."/>
            <person name="Olm M.R."/>
            <person name="Firek B.A."/>
            <person name="Baker R."/>
            <person name="Thomas B.C."/>
            <person name="Morowitz M.J."/>
            <person name="Banfield J.F."/>
        </authorList>
    </citation>
    <scope>NUCLEOTIDE SEQUENCE [LARGE SCALE GENOMIC DNA]</scope>
    <source>
        <strain evidence="9">S2_009_000_R2_76</strain>
    </source>
</reference>
<evidence type="ECO:0000256" key="4">
    <source>
        <dbReference type="ARBA" id="ARBA00022532"/>
    </source>
</evidence>
<dbReference type="Gene3D" id="3.20.20.360">
    <property type="entry name" value="Malate synthase, domain 3"/>
    <property type="match status" value="1"/>
</dbReference>
<evidence type="ECO:0000259" key="8">
    <source>
        <dbReference type="Pfam" id="PF20659"/>
    </source>
</evidence>
<dbReference type="FunFam" id="1.20.1220.12:FF:000001">
    <property type="entry name" value="Malate synthase"/>
    <property type="match status" value="1"/>
</dbReference>
<dbReference type="PANTHER" id="PTHR42902:SF1">
    <property type="entry name" value="MALATE SYNTHASE 1-RELATED"/>
    <property type="match status" value="1"/>
</dbReference>
<dbReference type="InterPro" id="IPR044856">
    <property type="entry name" value="Malate_synth_C_sf"/>
</dbReference>
<dbReference type="EC" id="2.3.3.9" evidence="2"/>
<dbReference type="InterPro" id="IPR011076">
    <property type="entry name" value="Malate_synth_sf"/>
</dbReference>
<dbReference type="AlphaFoldDB" id="A0A2W5GBT7"/>
<evidence type="ECO:0000256" key="6">
    <source>
        <dbReference type="ARBA" id="ARBA00047918"/>
    </source>
</evidence>
<feature type="domain" description="Malate synthase TIM barrel" evidence="7">
    <location>
        <begin position="1"/>
        <end position="107"/>
    </location>
</feature>
<keyword evidence="4" id="KW-0816">Tricarboxylic acid cycle</keyword>
<comment type="similarity">
    <text evidence="1">Belongs to the malate synthase family.</text>
</comment>
<dbReference type="PANTHER" id="PTHR42902">
    <property type="entry name" value="MALATE SYNTHASE"/>
    <property type="match status" value="1"/>
</dbReference>
<evidence type="ECO:0000313" key="9">
    <source>
        <dbReference type="EMBL" id="PZP40802.1"/>
    </source>
</evidence>
<dbReference type="InterPro" id="IPR046363">
    <property type="entry name" value="MS_N_TIM-barrel_dom"/>
</dbReference>
<gene>
    <name evidence="9" type="ORF">DI598_19065</name>
</gene>
<accession>A0A2W5GBT7</accession>
<dbReference type="InterPro" id="IPR006252">
    <property type="entry name" value="Malate_synthA"/>
</dbReference>
<name>A0A2W5GBT7_9SPHI</name>
<dbReference type="EMBL" id="QFOI01000585">
    <property type="protein sequence ID" value="PZP40802.1"/>
    <property type="molecule type" value="Genomic_DNA"/>
</dbReference>
<proteinExistence type="inferred from homology"/>
<feature type="non-terminal residue" evidence="9">
    <location>
        <position position="1"/>
    </location>
</feature>
<feature type="domain" description="Malate synthase C-terminal" evidence="8">
    <location>
        <begin position="113"/>
        <end position="232"/>
    </location>
</feature>
<dbReference type="Pfam" id="PF01274">
    <property type="entry name" value="MS_TIM-barrel"/>
    <property type="match status" value="1"/>
</dbReference>
<evidence type="ECO:0000256" key="2">
    <source>
        <dbReference type="ARBA" id="ARBA00012636"/>
    </source>
</evidence>
<dbReference type="GO" id="GO:0004474">
    <property type="term" value="F:malate synthase activity"/>
    <property type="evidence" value="ECO:0007669"/>
    <property type="project" value="UniProtKB-EC"/>
</dbReference>
<keyword evidence="5" id="KW-0808">Transferase</keyword>
<evidence type="ECO:0000256" key="1">
    <source>
        <dbReference type="ARBA" id="ARBA00006394"/>
    </source>
</evidence>
<evidence type="ECO:0000256" key="3">
    <source>
        <dbReference type="ARBA" id="ARBA00022435"/>
    </source>
</evidence>
<dbReference type="Pfam" id="PF20659">
    <property type="entry name" value="MS_C"/>
    <property type="match status" value="1"/>
</dbReference>
<dbReference type="GO" id="GO:0006099">
    <property type="term" value="P:tricarboxylic acid cycle"/>
    <property type="evidence" value="ECO:0007669"/>
    <property type="project" value="UniProtKB-KW"/>
</dbReference>
<dbReference type="SUPFAM" id="SSF51645">
    <property type="entry name" value="Malate synthase G"/>
    <property type="match status" value="1"/>
</dbReference>
<dbReference type="Proteomes" id="UP000249645">
    <property type="component" value="Unassembled WGS sequence"/>
</dbReference>
<dbReference type="GO" id="GO:0006097">
    <property type="term" value="P:glyoxylate cycle"/>
    <property type="evidence" value="ECO:0007669"/>
    <property type="project" value="UniProtKB-KW"/>
</dbReference>
<sequence length="233" mass="26295">QITMTVPFMRAYTQLVIQTCHKHGAHAIGGMAAQIPIKNDTVANSVAMEKVKSDKLREVKDGHDGTWVAHPGLVKVAMDAFDQYMTTDNQLDNKRLDFSTDAKELLELPIGTITEAGLRMNINVGILYIESWLRGNGAAAIYHLMEDAATAEISRTQVWQWVNNHAQMDNGKTITAELYEEIKKSELEKIQKLVGLDNYKNGKFKEAIAIFDDLVLNKEYQEFFTTNAYKQIQ</sequence>
<dbReference type="InterPro" id="IPR048355">
    <property type="entry name" value="MS_C"/>
</dbReference>
<dbReference type="GO" id="GO:0005737">
    <property type="term" value="C:cytoplasm"/>
    <property type="evidence" value="ECO:0007669"/>
    <property type="project" value="TreeGrafter"/>
</dbReference>
<keyword evidence="3" id="KW-0329">Glyoxylate bypass</keyword>
<comment type="catalytic activity">
    <reaction evidence="6">
        <text>glyoxylate + acetyl-CoA + H2O = (S)-malate + CoA + H(+)</text>
        <dbReference type="Rhea" id="RHEA:18181"/>
        <dbReference type="ChEBI" id="CHEBI:15377"/>
        <dbReference type="ChEBI" id="CHEBI:15378"/>
        <dbReference type="ChEBI" id="CHEBI:15589"/>
        <dbReference type="ChEBI" id="CHEBI:36655"/>
        <dbReference type="ChEBI" id="CHEBI:57287"/>
        <dbReference type="ChEBI" id="CHEBI:57288"/>
        <dbReference type="EC" id="2.3.3.9"/>
    </reaction>
</comment>
<evidence type="ECO:0000256" key="5">
    <source>
        <dbReference type="ARBA" id="ARBA00022679"/>
    </source>
</evidence>
<dbReference type="InterPro" id="IPR001465">
    <property type="entry name" value="Malate_synthase_TIM"/>
</dbReference>
<organism evidence="9 10">
    <name type="scientific">Pseudopedobacter saltans</name>
    <dbReference type="NCBI Taxonomy" id="151895"/>
    <lineage>
        <taxon>Bacteria</taxon>
        <taxon>Pseudomonadati</taxon>
        <taxon>Bacteroidota</taxon>
        <taxon>Sphingobacteriia</taxon>
        <taxon>Sphingobacteriales</taxon>
        <taxon>Sphingobacteriaceae</taxon>
        <taxon>Pseudopedobacter</taxon>
    </lineage>
</organism>
<comment type="caution">
    <text evidence="9">The sequence shown here is derived from an EMBL/GenBank/DDBJ whole genome shotgun (WGS) entry which is preliminary data.</text>
</comment>
<protein>
    <recommendedName>
        <fullName evidence="2">malate synthase</fullName>
        <ecNumber evidence="2">2.3.3.9</ecNumber>
    </recommendedName>
</protein>